<name>A0ABQ6MK68_9STRA</name>
<evidence type="ECO:0000256" key="2">
    <source>
        <dbReference type="ARBA" id="ARBA00022490"/>
    </source>
</evidence>
<dbReference type="InterPro" id="IPR013083">
    <property type="entry name" value="Znf_RING/FYVE/PHD"/>
</dbReference>
<protein>
    <recommendedName>
        <fullName evidence="11">RING-type domain-containing protein</fullName>
    </recommendedName>
</protein>
<keyword evidence="5 8" id="KW-0863">Zinc-finger</keyword>
<feature type="region of interest" description="Disordered" evidence="10">
    <location>
        <begin position="1"/>
        <end position="138"/>
    </location>
</feature>
<feature type="compositionally biased region" description="Polar residues" evidence="10">
    <location>
        <begin position="1104"/>
        <end position="1131"/>
    </location>
</feature>
<feature type="coiled-coil region" evidence="9">
    <location>
        <begin position="1901"/>
        <end position="1935"/>
    </location>
</feature>
<accession>A0ABQ6MK68</accession>
<evidence type="ECO:0000313" key="12">
    <source>
        <dbReference type="EMBL" id="GMI28030.1"/>
    </source>
</evidence>
<dbReference type="Pfam" id="PF13920">
    <property type="entry name" value="zf-C3HC4_3"/>
    <property type="match status" value="1"/>
</dbReference>
<feature type="compositionally biased region" description="Basic and acidic residues" evidence="10">
    <location>
        <begin position="2850"/>
        <end position="2884"/>
    </location>
</feature>
<dbReference type="Gene3D" id="3.30.40.10">
    <property type="entry name" value="Zinc/RING finger domain, C3HC4 (zinc finger)"/>
    <property type="match status" value="1"/>
</dbReference>
<feature type="coiled-coil region" evidence="9">
    <location>
        <begin position="1796"/>
        <end position="1823"/>
    </location>
</feature>
<feature type="region of interest" description="Disordered" evidence="10">
    <location>
        <begin position="247"/>
        <end position="280"/>
    </location>
</feature>
<feature type="compositionally biased region" description="Low complexity" evidence="10">
    <location>
        <begin position="296"/>
        <end position="306"/>
    </location>
</feature>
<feature type="compositionally biased region" description="Gly residues" evidence="10">
    <location>
        <begin position="38"/>
        <end position="51"/>
    </location>
</feature>
<evidence type="ECO:0000256" key="6">
    <source>
        <dbReference type="ARBA" id="ARBA00022833"/>
    </source>
</evidence>
<feature type="region of interest" description="Disordered" evidence="10">
    <location>
        <begin position="296"/>
        <end position="328"/>
    </location>
</feature>
<evidence type="ECO:0000256" key="8">
    <source>
        <dbReference type="PROSITE-ProRule" id="PRU00175"/>
    </source>
</evidence>
<feature type="compositionally biased region" description="Low complexity" evidence="10">
    <location>
        <begin position="1061"/>
        <end position="1096"/>
    </location>
</feature>
<dbReference type="Pfam" id="PF00612">
    <property type="entry name" value="IQ"/>
    <property type="match status" value="1"/>
</dbReference>
<dbReference type="InterPro" id="IPR000048">
    <property type="entry name" value="IQ_motif_EF-hand-BS"/>
</dbReference>
<feature type="compositionally biased region" description="Low complexity" evidence="10">
    <location>
        <begin position="842"/>
        <end position="852"/>
    </location>
</feature>
<keyword evidence="13" id="KW-1185">Reference proteome</keyword>
<feature type="compositionally biased region" description="Low complexity" evidence="10">
    <location>
        <begin position="3273"/>
        <end position="3295"/>
    </location>
</feature>
<evidence type="ECO:0000256" key="7">
    <source>
        <dbReference type="ARBA" id="ARBA00022860"/>
    </source>
</evidence>
<feature type="region of interest" description="Disordered" evidence="10">
    <location>
        <begin position="947"/>
        <end position="967"/>
    </location>
</feature>
<feature type="region of interest" description="Disordered" evidence="10">
    <location>
        <begin position="2621"/>
        <end position="2893"/>
    </location>
</feature>
<feature type="compositionally biased region" description="Basic and acidic residues" evidence="10">
    <location>
        <begin position="2738"/>
        <end position="2750"/>
    </location>
</feature>
<organism evidence="12 13">
    <name type="scientific">Tetraparma gracilis</name>
    <dbReference type="NCBI Taxonomy" id="2962635"/>
    <lineage>
        <taxon>Eukaryota</taxon>
        <taxon>Sar</taxon>
        <taxon>Stramenopiles</taxon>
        <taxon>Ochrophyta</taxon>
        <taxon>Bolidophyceae</taxon>
        <taxon>Parmales</taxon>
        <taxon>Triparmaceae</taxon>
        <taxon>Tetraparma</taxon>
    </lineage>
</organism>
<sequence>MLSTPEPGRDETGGGPPEWGGYEDAGYEDDGYAASGYGASGYGSTGNGGGSSQPVPSPGDPLMACTARPAFPRPARARPPGAASTMPNAGLLAGPPGARKGVGGGGTKAPPARPPPVGLSGAGDGADDEPSPSPPPSRTLCVRFPRYFSPAGADPAKYRVRVLLRDRCGEALSGIYSARPSSHAAGEAAFAAPILVPFPPSLPPLVVLHVSLLHPSLPPGSLSLHLSPLLADPSPRDLLLSLGVASLSSPPPDPRELHVSLALLPDPDDPPPPALTPRPCQPCEVAVELGRLSFPAPAGARGAGKASEPAGAREGPRKPKGRRTMWSDPRFVKSEAAAPEAAAPSAAAPSAAAAKAGPALTCRVRVSLSASGASHTTEPMALDGMSHDAASDLLSSAWRKHSWRLSSVSLPFDLLSLTLLLSSAKAPTPTPHATIYLPLPPLLSPPAASPAPPRTYLLSPPGCSPLPPPREPVSLDASLAAWSESDPPPLDARWSPSAPLPLPAPAAPAPDPAPAAPATSEHMRVLSTQAGGYDGTVSLSLLSLLHPPGGPFSLRVGVAPRRATHKCGGGRAHYLPLRRHVAFPVSWSFRETRLPALEVELVGPGGAAVASGRMDLSMVLMYPGSPVSTHLPLSPADPDSLSPPPSLALSLSFSDVTPPPPPPPATSYAALDSHLYLSLPPATLLSHPLPKELPKLRLPPARQGAVHVTLTSYLSARRASAILPRSTYLCAAVFSGSCPPSIPPSHPSSATSRPAFERTSGVEELNLHFAGDQLLLPLSSPSPSATPTLLLELRDGDESQYRVLSSNAVPLFPNVRGDGHAISAFLPMRYPPSSAAAQKRGAPPTYSASPTLSTSLAISSSSQEGAGAEFAQTLNFDIPPSLLYQSDADPHHELTSSKAILVLSVKGSAKISPPNSPSTIGEARIPVPWSVLLRSKSQRRWHSLLPPPAFSSDPSHAELQNPVGTSAPSRGEIKLTLFSVGLTSLSSDPTLSRLLADSLNIFDEENSDDEEDPADDVTNLVREEQALLQRRPGQGPGLLVVQVTNLEVSMNGEKASLKPQSVTLSISSSSSASPNHHHSQSLPLPDDDSSTSSSRMPPRHSHSIQLNPSSTTNENVAPNLPDFTSTSSPTKHTLKKPPQTTPNLEFQMNDPQLATQARPVCIPIPFLTSIPDPVMSIKLRASHGLSFYSSSVEATTAMAAPGVELEEWTSLVPKSEPLTGLQPQDTPAKTLGRPAIGRARVRIRYLPHTAGLVTVTLRSLLISEEVARHSTKRDIFVRARVLPGGSWVVSRLAKNVNPKTNRKVLLHDEALKLEIDTSALLLKPEGEVPSLEFSVFDNTEGTLYNCIGSGTLPLSSALCSGFTSSASSSSSFCRVLLLDHLSGKGTGLNSTDVVVDAGGLDIKLDYQHQRTPTSAIGAEDTSSNSQSLSLERVKNIASAEIHLKNLFYKLQTPGQSGVSKRALVSNITTKNAPWGRLLAELRGVRVSANVSMRVMDLEGHDFNEDEDELVQDDATMLQNAAEEIARIFNFSPDAPVRASTTKHNMVSKVKPDHLSTRPQYPGETSRHENLKADTTEWVNKTRRGNNLDADASKWQWGSDKLSEEERKKVTTRGRAVRAHAQYEILPNAASLDEPISDEDLVTWEEWCSYLETLRTVGPKNNGGIDVGVMQRNLQVARIVGMKNKEEKENPVSASADPVPDFTDTQISVPPPTSTNDPTASEPEPERSSGRAGRVLREGPPSAPSSPARNNFFNTTSNANGTVDPVSGLPYTESDYKRMDSEATRAHTANLQREMFLKESGGDLENLQQVNSQLRKQLSQAATKTRLRKSKTAVESNRAKRLLNADIELAVATKAMTGRTSKRARSNPTAANSGAVYGIADDDDVDINPSDDARVIHLQEVNKLLKRSLAAYQKEAEESRNQVALAQSQSEEISKRAKSYFDEETGKLLMSPKNQHATPGFSEDRFRLLQKEREELEMEKNSAAIQAESLKAENNELRSAKLTLARRASRAVDSERTATTNLDIERRRTQQLSAELERSRQVIAAHEREALHRNAEQKLVILAAARDRARREAEVRSKEAQSLAHEKASLILQSRAKVWKAKKEYAKRKEDVVKVQSLLRSANAKRKYKEELSSQKKAASVLQRRIRGTNTRKQHRKQLFGVVPIQAVWRGGVTRMKWEPRIVDHIEKRRVAAASMQSMGRMRAEQKNLATFKHGIGKLQGEFRRKAERRSWLRTRLMLITVQCVWRRFVARKLLRRKQKEAKYNDLRHTLEAMSGPGFGQEEFMLLSEKIEVCREAGIDADSSLMKAGLMRQDEMTAVFDAVDELEASMLSSDTAVISEKIEKCEELNIEVDNDILLAAYKKIQDIEIGAALTRLDDAVDSGDLDDIQAKILECLEAGAESDNERVMMAQQYIVEVEQERKRSSVLKSLRHEIKKSLKLSRHDGWAMELGEDWENIIKQAIGKLKKGMKMCKDAGVEEEEKVVRDSLKIVDKFKREMVRERGRRDELVRRNGVMEGIKRNMEGFSGDEMGSYRSLFGNLEEKYGGGFGEGGNVGEDLKVRLKLLAKDMKKGIEKELTAGTTGGKRKKELGRELDGINTVLVGAWWAAEDDLKRRLRKLQEKEVEDKVAEEEKRARKESEREAAQEKERAKMRALTMFSDGGEDEAGREEEEEAEISPRTREARGTATKLIEGVISGATTPTKTPREEPAHVGALRKASSLLVDDVIKKIGSSPPKVAKAAEEKKEEDSPRTRQARGTATKLVEGVISAATTPRTPAKEEQAGDEDDSAEVSPRTEGLVRSASKELIEGAISAATTPRTPAKEEQAGDEDDSAEQQKSATKLQAIQRQKSAKKELEKKRQEAAKKALEEKERLEREAAEKERAETEAAAAKVQARIRGGKIRTDMEERKKRFFRLPGQPEGYDVEGWEVEIEVVSEEVDQRDEVTEVVSKHLGYVEKFHPMKSDGVTVRDEVEVRLYDNKANRDIIDMDDEEDSDSDGEDKKKKKKKKDEGNKFIEVTKAGGKDIRYITKRPLAADGFKEGGGWEVLAKMEFEDDKGRLDVNWERAIVTGYDPQAETVLLHFFNDGEMTDYLAELVDSNDLKREEDFTEVMDQHGPDLMYLNARPKPGEDAIGWRVRAFVPVEEADDDEGMDDELHDWVEGRISAIRPSKDDEEKMVYVVVSDHKGPSGGGGVVSDSESAASGMEMREYECEMDDRLEIQFLRKLGDGEIPHCTPLTMDASERKALKIRQLKEQQQRWMRERQMQSDLTEVRSSMEPSSSSSTLPPSSSSSSSKPHSSSHDPLDSDDVLNKLTEKISNRLRTELAADLRKSQSLSTSESRDLSTKLESYMNGELHTHTCQICFEMMMPPAQAPTLLFPCGHTFCKQCVEKNRTRAKCPYCRAPIESSAENISLRQLIERFADKKTKLEEGKAEHLDELFPGGRGGEAKEAEVVPRGDVMRYQAEYNSCAMRFKILQNELRDSETELAAQVKRKVAVQRTKSVLAAEKRSVVGKIEALKQELELIETHEREQGEKVTGIERAEKDAIEQIGLIKSTIGNLEGELEKKKMLVLGVGGVVEDEEEKENWDVRGEFK</sequence>
<dbReference type="SMART" id="SM00184">
    <property type="entry name" value="RING"/>
    <property type="match status" value="1"/>
</dbReference>
<feature type="region of interest" description="Disordered" evidence="10">
    <location>
        <begin position="1052"/>
        <end position="1144"/>
    </location>
</feature>
<evidence type="ECO:0000256" key="5">
    <source>
        <dbReference type="ARBA" id="ARBA00022771"/>
    </source>
</evidence>
<feature type="compositionally biased region" description="Acidic residues" evidence="10">
    <location>
        <begin position="2660"/>
        <end position="2674"/>
    </location>
</feature>
<feature type="coiled-coil region" evidence="9">
    <location>
        <begin position="1965"/>
        <end position="2071"/>
    </location>
</feature>
<reference evidence="12 13" key="1">
    <citation type="journal article" date="2023" name="Commun. Biol.">
        <title>Genome analysis of Parmales, the sister group of diatoms, reveals the evolutionary specialization of diatoms from phago-mixotrophs to photoautotrophs.</title>
        <authorList>
            <person name="Ban H."/>
            <person name="Sato S."/>
            <person name="Yoshikawa S."/>
            <person name="Yamada K."/>
            <person name="Nakamura Y."/>
            <person name="Ichinomiya M."/>
            <person name="Sato N."/>
            <person name="Blanc-Mathieu R."/>
            <person name="Endo H."/>
            <person name="Kuwata A."/>
            <person name="Ogata H."/>
        </authorList>
    </citation>
    <scope>NUCLEOTIDE SEQUENCE [LARGE SCALE GENOMIC DNA]</scope>
</reference>
<evidence type="ECO:0000256" key="3">
    <source>
        <dbReference type="ARBA" id="ARBA00022723"/>
    </source>
</evidence>
<dbReference type="PROSITE" id="PS00518">
    <property type="entry name" value="ZF_RING_1"/>
    <property type="match status" value="1"/>
</dbReference>
<feature type="compositionally biased region" description="Polar residues" evidence="10">
    <location>
        <begin position="1702"/>
        <end position="1718"/>
    </location>
</feature>
<evidence type="ECO:0000313" key="13">
    <source>
        <dbReference type="Proteomes" id="UP001165060"/>
    </source>
</evidence>
<feature type="region of interest" description="Disordered" evidence="10">
    <location>
        <begin position="2986"/>
        <end position="3007"/>
    </location>
</feature>
<keyword evidence="6" id="KW-0862">Zinc</keyword>
<dbReference type="InterPro" id="IPR017907">
    <property type="entry name" value="Znf_RING_CS"/>
</dbReference>
<feature type="compositionally biased region" description="Polar residues" evidence="10">
    <location>
        <begin position="2834"/>
        <end position="2847"/>
    </location>
</feature>
<feature type="compositionally biased region" description="Pro residues" evidence="10">
    <location>
        <begin position="270"/>
        <end position="280"/>
    </location>
</feature>
<dbReference type="PROSITE" id="PS50096">
    <property type="entry name" value="IQ"/>
    <property type="match status" value="5"/>
</dbReference>
<dbReference type="EMBL" id="BRYB01000339">
    <property type="protein sequence ID" value="GMI28030.1"/>
    <property type="molecule type" value="Genomic_DNA"/>
</dbReference>
<feature type="region of interest" description="Disordered" evidence="10">
    <location>
        <begin position="1682"/>
        <end position="1772"/>
    </location>
</feature>
<keyword evidence="7" id="KW-0112">Calmodulin-binding</keyword>
<feature type="region of interest" description="Disordered" evidence="10">
    <location>
        <begin position="448"/>
        <end position="521"/>
    </location>
</feature>
<evidence type="ECO:0000256" key="9">
    <source>
        <dbReference type="SAM" id="Coils"/>
    </source>
</evidence>
<feature type="domain" description="RING-type" evidence="11">
    <location>
        <begin position="3358"/>
        <end position="3400"/>
    </location>
</feature>
<comment type="caution">
    <text evidence="12">The sequence shown here is derived from an EMBL/GenBank/DDBJ whole genome shotgun (WGS) entry which is preliminary data.</text>
</comment>
<dbReference type="Proteomes" id="UP001165060">
    <property type="component" value="Unassembled WGS sequence"/>
</dbReference>
<feature type="compositionally biased region" description="Pro residues" evidence="10">
    <location>
        <begin position="462"/>
        <end position="471"/>
    </location>
</feature>
<comment type="subcellular location">
    <subcellularLocation>
        <location evidence="1">Cytoplasm</location>
    </subcellularLocation>
</comment>
<feature type="compositionally biased region" description="Basic and acidic residues" evidence="10">
    <location>
        <begin position="2621"/>
        <end position="2650"/>
    </location>
</feature>
<keyword evidence="9" id="KW-0175">Coiled coil</keyword>
<evidence type="ECO:0000256" key="10">
    <source>
        <dbReference type="SAM" id="MobiDB-lite"/>
    </source>
</evidence>
<feature type="compositionally biased region" description="Basic and acidic residues" evidence="10">
    <location>
        <begin position="3297"/>
        <end position="3307"/>
    </location>
</feature>
<dbReference type="PROSITE" id="PS50089">
    <property type="entry name" value="ZF_RING_2"/>
    <property type="match status" value="1"/>
</dbReference>
<feature type="region of interest" description="Disordered" evidence="10">
    <location>
        <begin position="3253"/>
        <end position="3307"/>
    </location>
</feature>
<dbReference type="SUPFAM" id="SSF57850">
    <property type="entry name" value="RING/U-box"/>
    <property type="match status" value="1"/>
</dbReference>
<evidence type="ECO:0000259" key="11">
    <source>
        <dbReference type="PROSITE" id="PS50089"/>
    </source>
</evidence>
<dbReference type="PANTHER" id="PTHR22706">
    <property type="entry name" value="ASSEMBLY FACTOR FOR SPINDLE MICROTUBULES"/>
    <property type="match status" value="1"/>
</dbReference>
<keyword evidence="2" id="KW-0963">Cytoplasm</keyword>
<feature type="compositionally biased region" description="Basic and acidic residues" evidence="10">
    <location>
        <begin position="3253"/>
        <end position="3263"/>
    </location>
</feature>
<gene>
    <name evidence="12" type="ORF">TeGR_g1091</name>
</gene>
<dbReference type="InterPro" id="IPR001841">
    <property type="entry name" value="Znf_RING"/>
</dbReference>
<feature type="region of interest" description="Disordered" evidence="10">
    <location>
        <begin position="833"/>
        <end position="852"/>
    </location>
</feature>
<feature type="compositionally biased region" description="Polar residues" evidence="10">
    <location>
        <begin position="1748"/>
        <end position="1760"/>
    </location>
</feature>
<feature type="compositionally biased region" description="Acidic residues" evidence="10">
    <location>
        <begin position="2986"/>
        <end position="2997"/>
    </location>
</feature>
<feature type="compositionally biased region" description="Low complexity" evidence="10">
    <location>
        <begin position="67"/>
        <end position="83"/>
    </location>
</feature>
<keyword evidence="4" id="KW-0677">Repeat</keyword>
<evidence type="ECO:0000256" key="4">
    <source>
        <dbReference type="ARBA" id="ARBA00022737"/>
    </source>
</evidence>
<proteinExistence type="predicted"/>
<feature type="compositionally biased region" description="Pro residues" evidence="10">
    <location>
        <begin position="498"/>
        <end position="515"/>
    </location>
</feature>
<dbReference type="SMART" id="SM00015">
    <property type="entry name" value="IQ"/>
    <property type="match status" value="5"/>
</dbReference>
<dbReference type="InterPro" id="IPR051185">
    <property type="entry name" value="ASPM"/>
</dbReference>
<dbReference type="PANTHER" id="PTHR22706:SF1">
    <property type="entry name" value="ASSEMBLY FACTOR FOR SPINDLE MICROTUBULES"/>
    <property type="match status" value="1"/>
</dbReference>
<keyword evidence="3" id="KW-0479">Metal-binding</keyword>
<evidence type="ECO:0000256" key="1">
    <source>
        <dbReference type="ARBA" id="ARBA00004496"/>
    </source>
</evidence>